<evidence type="ECO:0000313" key="2">
    <source>
        <dbReference type="Proteomes" id="UP000182658"/>
    </source>
</evidence>
<name>A0A1J7IME2_9PEZI</name>
<protein>
    <submittedName>
        <fullName evidence="1">Uncharacterized protein</fullName>
    </submittedName>
</protein>
<keyword evidence="2" id="KW-1185">Reference proteome</keyword>
<dbReference type="EMBL" id="KV875098">
    <property type="protein sequence ID" value="OIW28549.1"/>
    <property type="molecule type" value="Genomic_DNA"/>
</dbReference>
<reference evidence="1 2" key="1">
    <citation type="submission" date="2016-10" db="EMBL/GenBank/DDBJ databases">
        <title>Draft genome sequence of Coniochaeta ligniaria NRRL30616, a lignocellulolytic fungus for bioabatement of inhibitors in plant biomass hydrolysates.</title>
        <authorList>
            <consortium name="DOE Joint Genome Institute"/>
            <person name="Jimenez D.J."/>
            <person name="Hector R.E."/>
            <person name="Riley R."/>
            <person name="Sun H."/>
            <person name="Grigoriev I.V."/>
            <person name="Van Elsas J.D."/>
            <person name="Nichols N.N."/>
        </authorList>
    </citation>
    <scope>NUCLEOTIDE SEQUENCE [LARGE SCALE GENOMIC DNA]</scope>
    <source>
        <strain evidence="1 2">NRRL 30616</strain>
    </source>
</reference>
<dbReference type="Proteomes" id="UP000182658">
    <property type="component" value="Unassembled WGS sequence"/>
</dbReference>
<organism evidence="1 2">
    <name type="scientific">Coniochaeta ligniaria NRRL 30616</name>
    <dbReference type="NCBI Taxonomy" id="1408157"/>
    <lineage>
        <taxon>Eukaryota</taxon>
        <taxon>Fungi</taxon>
        <taxon>Dikarya</taxon>
        <taxon>Ascomycota</taxon>
        <taxon>Pezizomycotina</taxon>
        <taxon>Sordariomycetes</taxon>
        <taxon>Sordariomycetidae</taxon>
        <taxon>Coniochaetales</taxon>
        <taxon>Coniochaetaceae</taxon>
        <taxon>Coniochaeta</taxon>
    </lineage>
</organism>
<evidence type="ECO:0000313" key="1">
    <source>
        <dbReference type="EMBL" id="OIW28549.1"/>
    </source>
</evidence>
<dbReference type="AlphaFoldDB" id="A0A1J7IME2"/>
<sequence length="198" mass="22074">MHPDRGGPCVDRWCLVASTVAPSLASVVQNPQVPKYPQLLVSSDLEPAVDARLEYSASVPRHRLASLGHIEVHSCFCRYVVEARAILASFCSSHAQFTHIRDLQSPTRYPRDSKLLFREELKTSQELGGALVSPRLDLKSFRPGATISILSVRSRSNFQFIRPSYVRQVPVTARARRIVPMLGVAIVVQHTVIGRKSY</sequence>
<dbReference type="InParanoid" id="A0A1J7IME2"/>
<gene>
    <name evidence="1" type="ORF">CONLIGDRAFT_383385</name>
</gene>
<accession>A0A1J7IME2</accession>
<proteinExistence type="predicted"/>